<dbReference type="PROSITE" id="PS50053">
    <property type="entry name" value="UBIQUITIN_2"/>
    <property type="match status" value="2"/>
</dbReference>
<keyword evidence="2" id="KW-0963">Cytoplasm</keyword>
<dbReference type="EMBL" id="JBCGBO010000002">
    <property type="protein sequence ID" value="KAK9222430.1"/>
    <property type="molecule type" value="Genomic_DNA"/>
</dbReference>
<protein>
    <recommendedName>
        <fullName evidence="3">Ubiquitin-like domain-containing protein</fullName>
    </recommendedName>
</protein>
<proteinExistence type="predicted"/>
<dbReference type="InterPro" id="IPR047154">
    <property type="entry name" value="UBL4A-like"/>
</dbReference>
<dbReference type="PANTHER" id="PTHR46555:SF1">
    <property type="entry name" value="UBIQUITIN-LIKE PROTEIN 4A"/>
    <property type="match status" value="1"/>
</dbReference>
<dbReference type="PANTHER" id="PTHR46555">
    <property type="entry name" value="UBIQUITIN-LIKE PROTEIN 4A"/>
    <property type="match status" value="1"/>
</dbReference>
<dbReference type="InterPro" id="IPR000626">
    <property type="entry name" value="Ubiquitin-like_dom"/>
</dbReference>
<dbReference type="GO" id="GO:0006620">
    <property type="term" value="P:post-translational protein targeting to endoplasmic reticulum membrane"/>
    <property type="evidence" value="ECO:0007669"/>
    <property type="project" value="InterPro"/>
</dbReference>
<dbReference type="SMR" id="A0AAP0QT88"/>
<dbReference type="GO" id="GO:0071816">
    <property type="term" value="P:tail-anchored membrane protein insertion into ER membrane"/>
    <property type="evidence" value="ECO:0007669"/>
    <property type="project" value="TreeGrafter"/>
</dbReference>
<reference evidence="4 5" key="1">
    <citation type="submission" date="2024-05" db="EMBL/GenBank/DDBJ databases">
        <title>Haplotype-resolved chromosome-level genome assembly of Huyou (Citrus changshanensis).</title>
        <authorList>
            <person name="Miao C."/>
            <person name="Chen W."/>
            <person name="Wu Y."/>
            <person name="Wang L."/>
            <person name="Zhao S."/>
            <person name="Grierson D."/>
            <person name="Xu C."/>
            <person name="Chen K."/>
        </authorList>
    </citation>
    <scope>NUCLEOTIDE SEQUENCE [LARGE SCALE GENOMIC DNA]</scope>
    <source>
        <strain evidence="4">01-14</strain>
        <tissue evidence="4">Leaf</tissue>
    </source>
</reference>
<sequence length="158" mass="18159">MTLEEVTFLISGGEIRPQITMPTSATILQLKQMINEKIRVPVSRQNLLYGNTKLLDWTPINRYNFGTFTELILAIDMYPDERVITVSVSSPAFDIGLRVNKVHKVIQVKQKLAEICAIDTESITLWYMSKKMQDEKPLYKYYITDGSQILFTRTGFST</sequence>
<name>A0AAP0QT88_9ROSI</name>
<organism evidence="4 5">
    <name type="scientific">Citrus x changshan-huyou</name>
    <dbReference type="NCBI Taxonomy" id="2935761"/>
    <lineage>
        <taxon>Eukaryota</taxon>
        <taxon>Viridiplantae</taxon>
        <taxon>Streptophyta</taxon>
        <taxon>Embryophyta</taxon>
        <taxon>Tracheophyta</taxon>
        <taxon>Spermatophyta</taxon>
        <taxon>Magnoliopsida</taxon>
        <taxon>eudicotyledons</taxon>
        <taxon>Gunneridae</taxon>
        <taxon>Pentapetalae</taxon>
        <taxon>rosids</taxon>
        <taxon>malvids</taxon>
        <taxon>Sapindales</taxon>
        <taxon>Rutaceae</taxon>
        <taxon>Aurantioideae</taxon>
        <taxon>Citrus</taxon>
    </lineage>
</organism>
<dbReference type="InterPro" id="IPR029071">
    <property type="entry name" value="Ubiquitin-like_domsf"/>
</dbReference>
<evidence type="ECO:0000313" key="4">
    <source>
        <dbReference type="EMBL" id="KAK9222430.1"/>
    </source>
</evidence>
<dbReference type="GO" id="GO:0071818">
    <property type="term" value="C:BAT3 complex"/>
    <property type="evidence" value="ECO:0007669"/>
    <property type="project" value="TreeGrafter"/>
</dbReference>
<dbReference type="GO" id="GO:0051087">
    <property type="term" value="F:protein-folding chaperone binding"/>
    <property type="evidence" value="ECO:0007669"/>
    <property type="project" value="TreeGrafter"/>
</dbReference>
<evidence type="ECO:0000313" key="5">
    <source>
        <dbReference type="Proteomes" id="UP001428341"/>
    </source>
</evidence>
<evidence type="ECO:0000259" key="3">
    <source>
        <dbReference type="PROSITE" id="PS50053"/>
    </source>
</evidence>
<accession>A0AAP0QT88</accession>
<dbReference type="Pfam" id="PF00240">
    <property type="entry name" value="ubiquitin"/>
    <property type="match status" value="2"/>
</dbReference>
<dbReference type="SUPFAM" id="SSF54236">
    <property type="entry name" value="Ubiquitin-like"/>
    <property type="match status" value="2"/>
</dbReference>
<feature type="domain" description="Ubiquitin-like" evidence="3">
    <location>
        <begin position="84"/>
        <end position="151"/>
    </location>
</feature>
<dbReference type="CDD" id="cd17039">
    <property type="entry name" value="Ubl_ubiquitin_like"/>
    <property type="match status" value="2"/>
</dbReference>
<gene>
    <name evidence="4" type="ORF">WN944_010865</name>
</gene>
<comment type="subcellular location">
    <subcellularLocation>
        <location evidence="1">Cytoplasm</location>
        <location evidence="1">Cytosol</location>
    </subcellularLocation>
</comment>
<dbReference type="Gene3D" id="3.10.20.90">
    <property type="entry name" value="Phosphatidylinositol 3-kinase Catalytic Subunit, Chain A, domain 1"/>
    <property type="match status" value="2"/>
</dbReference>
<evidence type="ECO:0000256" key="2">
    <source>
        <dbReference type="ARBA" id="ARBA00022490"/>
    </source>
</evidence>
<feature type="domain" description="Ubiquitin-like" evidence="3">
    <location>
        <begin position="18"/>
        <end position="77"/>
    </location>
</feature>
<dbReference type="AlphaFoldDB" id="A0AAP0QT88"/>
<comment type="caution">
    <text evidence="4">The sequence shown here is derived from an EMBL/GenBank/DDBJ whole genome shotgun (WGS) entry which is preliminary data.</text>
</comment>
<keyword evidence="5" id="KW-1185">Reference proteome</keyword>
<evidence type="ECO:0000256" key="1">
    <source>
        <dbReference type="ARBA" id="ARBA00004514"/>
    </source>
</evidence>
<dbReference type="Proteomes" id="UP001428341">
    <property type="component" value="Unassembled WGS sequence"/>
</dbReference>